<organism evidence="1 2">
    <name type="scientific">Saccharopolyspora griseoalba</name>
    <dbReference type="NCBI Taxonomy" id="1431848"/>
    <lineage>
        <taxon>Bacteria</taxon>
        <taxon>Bacillati</taxon>
        <taxon>Actinomycetota</taxon>
        <taxon>Actinomycetes</taxon>
        <taxon>Pseudonocardiales</taxon>
        <taxon>Pseudonocardiaceae</taxon>
        <taxon>Saccharopolyspora</taxon>
    </lineage>
</organism>
<accession>A0ABW2LRH3</accession>
<gene>
    <name evidence="1" type="ORF">ACFQRI_22715</name>
</gene>
<dbReference type="Proteomes" id="UP001596504">
    <property type="component" value="Unassembled WGS sequence"/>
</dbReference>
<proteinExistence type="predicted"/>
<name>A0ABW2LRH3_9PSEU</name>
<comment type="caution">
    <text evidence="1">The sequence shown here is derived from an EMBL/GenBank/DDBJ whole genome shotgun (WGS) entry which is preliminary data.</text>
</comment>
<protein>
    <submittedName>
        <fullName evidence="1">Uncharacterized protein</fullName>
    </submittedName>
</protein>
<keyword evidence="2" id="KW-1185">Reference proteome</keyword>
<dbReference type="EMBL" id="JBHTCJ010000014">
    <property type="protein sequence ID" value="MFC7344231.1"/>
    <property type="molecule type" value="Genomic_DNA"/>
</dbReference>
<reference evidence="2" key="1">
    <citation type="journal article" date="2019" name="Int. J. Syst. Evol. Microbiol.">
        <title>The Global Catalogue of Microorganisms (GCM) 10K type strain sequencing project: providing services to taxonomists for standard genome sequencing and annotation.</title>
        <authorList>
            <consortium name="The Broad Institute Genomics Platform"/>
            <consortium name="The Broad Institute Genome Sequencing Center for Infectious Disease"/>
            <person name="Wu L."/>
            <person name="Ma J."/>
        </authorList>
    </citation>
    <scope>NUCLEOTIDE SEQUENCE [LARGE SCALE GENOMIC DNA]</scope>
    <source>
        <strain evidence="2">WLHS5</strain>
    </source>
</reference>
<evidence type="ECO:0000313" key="2">
    <source>
        <dbReference type="Proteomes" id="UP001596504"/>
    </source>
</evidence>
<evidence type="ECO:0000313" key="1">
    <source>
        <dbReference type="EMBL" id="MFC7344231.1"/>
    </source>
</evidence>
<sequence>MSTYRYSEQHRPPEARQVTEVAVERFEDVFEVDPSLMTAHVVQQVFPNWDTLRIVASRHDHLEWMHRHWAAKVVSGQRLLDELDD</sequence>
<dbReference type="RefSeq" id="WP_380671824.1">
    <property type="nucleotide sequence ID" value="NZ_JBHTCJ010000014.1"/>
</dbReference>